<sequence>MLRLGPDHGPTILALPALFEEANRSRTLLVAMLRRLADRGIAGAIPDLPGQGDSLLPTRQARLSMWRDAVAAAATTLAGPVHLVALRGAALAATAIDPASCWYLSPLTGEEQVRELRRLRIAGAGDDYAGNIIADAMIDDLAHAPLPDGARTRVVRLAGDPRLADNHLPGAPPWRAAEPVAAPALADALAQDIAAWIAG</sequence>
<gene>
    <name evidence="1" type="ORF">COA17_04805</name>
</gene>
<dbReference type="SUPFAM" id="SSF53474">
    <property type="entry name" value="alpha/beta-Hydrolases"/>
    <property type="match status" value="1"/>
</dbReference>
<dbReference type="Gene3D" id="3.40.50.1820">
    <property type="entry name" value="alpha/beta hydrolase"/>
    <property type="match status" value="1"/>
</dbReference>
<dbReference type="EMBL" id="NWVD01000001">
    <property type="protein sequence ID" value="PCG10702.1"/>
    <property type="molecule type" value="Genomic_DNA"/>
</dbReference>
<evidence type="ECO:0008006" key="3">
    <source>
        <dbReference type="Google" id="ProtNLM"/>
    </source>
</evidence>
<reference evidence="1 2" key="1">
    <citation type="submission" date="2017-09" db="EMBL/GenBank/DDBJ databases">
        <title>Sphingomonas ginsenosidimutans KACC 14949, whole genome shotgun sequence.</title>
        <authorList>
            <person name="Feng G."/>
            <person name="Zhu H."/>
        </authorList>
    </citation>
    <scope>NUCLEOTIDE SEQUENCE [LARGE SCALE GENOMIC DNA]</scope>
    <source>
        <strain evidence="1 2">KACC 14949</strain>
    </source>
</reference>
<evidence type="ECO:0000313" key="2">
    <source>
        <dbReference type="Proteomes" id="UP000218784"/>
    </source>
</evidence>
<dbReference type="AlphaFoldDB" id="A0A2A4I0R2"/>
<proteinExistence type="predicted"/>
<dbReference type="Proteomes" id="UP000218784">
    <property type="component" value="Unassembled WGS sequence"/>
</dbReference>
<organism evidence="1 2">
    <name type="scientific">Sphingomonas ginsenosidimutans</name>
    <dbReference type="NCBI Taxonomy" id="862134"/>
    <lineage>
        <taxon>Bacteria</taxon>
        <taxon>Pseudomonadati</taxon>
        <taxon>Pseudomonadota</taxon>
        <taxon>Alphaproteobacteria</taxon>
        <taxon>Sphingomonadales</taxon>
        <taxon>Sphingomonadaceae</taxon>
        <taxon>Sphingomonas</taxon>
    </lineage>
</organism>
<name>A0A2A4I0R2_9SPHN</name>
<protein>
    <recommendedName>
        <fullName evidence="3">Alpha/beta hydrolase</fullName>
    </recommendedName>
</protein>
<dbReference type="InterPro" id="IPR029058">
    <property type="entry name" value="AB_hydrolase_fold"/>
</dbReference>
<keyword evidence="2" id="KW-1185">Reference proteome</keyword>
<comment type="caution">
    <text evidence="1">The sequence shown here is derived from an EMBL/GenBank/DDBJ whole genome shotgun (WGS) entry which is preliminary data.</text>
</comment>
<accession>A0A2A4I0R2</accession>
<dbReference type="RefSeq" id="WP_096610428.1">
    <property type="nucleotide sequence ID" value="NZ_NWVD01000001.1"/>
</dbReference>
<evidence type="ECO:0000313" key="1">
    <source>
        <dbReference type="EMBL" id="PCG10702.1"/>
    </source>
</evidence>